<comment type="caution">
    <text evidence="1">The sequence shown here is derived from an EMBL/GenBank/DDBJ whole genome shotgun (WGS) entry which is preliminary data.</text>
</comment>
<dbReference type="EMBL" id="MU003496">
    <property type="protein sequence ID" value="KAF2475473.1"/>
    <property type="molecule type" value="Genomic_DNA"/>
</dbReference>
<reference evidence="1" key="1">
    <citation type="journal article" date="2020" name="Stud. Mycol.">
        <title>101 Dothideomycetes genomes: a test case for predicting lifestyles and emergence of pathogens.</title>
        <authorList>
            <person name="Haridas S."/>
            <person name="Albert R."/>
            <person name="Binder M."/>
            <person name="Bloem J."/>
            <person name="Labutti K."/>
            <person name="Salamov A."/>
            <person name="Andreopoulos B."/>
            <person name="Baker S."/>
            <person name="Barry K."/>
            <person name="Bills G."/>
            <person name="Bluhm B."/>
            <person name="Cannon C."/>
            <person name="Castanera R."/>
            <person name="Culley D."/>
            <person name="Daum C."/>
            <person name="Ezra D."/>
            <person name="Gonzalez J."/>
            <person name="Henrissat B."/>
            <person name="Kuo A."/>
            <person name="Liang C."/>
            <person name="Lipzen A."/>
            <person name="Lutzoni F."/>
            <person name="Magnuson J."/>
            <person name="Mondo S."/>
            <person name="Nolan M."/>
            <person name="Ohm R."/>
            <person name="Pangilinan J."/>
            <person name="Park H.-J."/>
            <person name="Ramirez L."/>
            <person name="Alfaro M."/>
            <person name="Sun H."/>
            <person name="Tritt A."/>
            <person name="Yoshinaga Y."/>
            <person name="Zwiers L.-H."/>
            <person name="Turgeon B."/>
            <person name="Goodwin S."/>
            <person name="Spatafora J."/>
            <person name="Crous P."/>
            <person name="Grigoriev I."/>
        </authorList>
    </citation>
    <scope>NUCLEOTIDE SEQUENCE</scope>
    <source>
        <strain evidence="1">ATCC 200398</strain>
    </source>
</reference>
<evidence type="ECO:0000313" key="2">
    <source>
        <dbReference type="Proteomes" id="UP000799755"/>
    </source>
</evidence>
<accession>A0ACB6R835</accession>
<keyword evidence="2" id="KW-1185">Reference proteome</keyword>
<name>A0ACB6R835_9PLEO</name>
<proteinExistence type="predicted"/>
<organism evidence="1 2">
    <name type="scientific">Lindgomyces ingoldianus</name>
    <dbReference type="NCBI Taxonomy" id="673940"/>
    <lineage>
        <taxon>Eukaryota</taxon>
        <taxon>Fungi</taxon>
        <taxon>Dikarya</taxon>
        <taxon>Ascomycota</taxon>
        <taxon>Pezizomycotina</taxon>
        <taxon>Dothideomycetes</taxon>
        <taxon>Pleosporomycetidae</taxon>
        <taxon>Pleosporales</taxon>
        <taxon>Lindgomycetaceae</taxon>
        <taxon>Lindgomyces</taxon>
    </lineage>
</organism>
<sequence>MRLSCAIASSLLAATTLATTNSRFFRRASDSGYTLKEGPLDTPWTSKVGTNPWPEYPRPQLQRSEWKTLNGVWRYQNATSSDDVNRPPYGVNLTSPVLVPFCLESALSGVMAKWAINSWYQTSFTVPSSWSGNRVLLNFGAVDYEATIFLNGQQVGFHRGGYFTFTIDVTDHLSANGTNEMFVFVHDPTDMGDVQIPIGKQTLHPSHIFYTPCSGIWQSVWLESAPSNHITQLDVSADMNGRVNVTVHASNNGSTLVEITIYEPKSTAVKTTAKGTSGGAFQFTVDSPDLWSPDQPTLYNITVKMGDDTVQSYTGFRTISKGTVNDVHRVLLNGEVIFPFGTLDQGFWPDGIYTAPSREAMIYDLQVLKGVGYNMLRKHLFEPALFYQACDEIGIMVIQDMPSLRTQVQRPGSTACNDGVPVGYASAQAEFERELPLLIEQHKSYPSIITWIIYNEGWGQEVDKEYPEFRLTNLIRSLDPTRLINSVTGWDDHGAGDFHDNHHYANPQCGTPFYSTASTPYDGKRIGIQGEFGGIGNNVSIEHLWKVQPSINAINQTYELDDTVEIWNYRAHVLLMELKDQIDRFACSGAIWTQTTDVEGEVNGMVTYDRRINRMNIDQWKSDIKALYDAVAARSDNSSMRMMPRQDGIGSL</sequence>
<keyword evidence="1" id="KW-0378">Hydrolase</keyword>
<dbReference type="Proteomes" id="UP000799755">
    <property type="component" value="Unassembled WGS sequence"/>
</dbReference>
<gene>
    <name evidence="1" type="ORF">BDR25DRAFT_279554</name>
</gene>
<evidence type="ECO:0000313" key="1">
    <source>
        <dbReference type="EMBL" id="KAF2475473.1"/>
    </source>
</evidence>
<protein>
    <submittedName>
        <fullName evidence="1">Hydrolase</fullName>
    </submittedName>
</protein>